<evidence type="ECO:0000313" key="1">
    <source>
        <dbReference type="EMBL" id="CAK9182800.1"/>
    </source>
</evidence>
<sequence>MTWANTSSILPTPLKIAVATGNYEVTEEILSSTPNVVSIGNEPQPTIFHLAIGNRQENIINLMHQYGEFGHILLSAKDKGNNCGLHFAGYLDSRVKLNLRAMAVGAALQMQRELLWFKELNPIPFF</sequence>
<evidence type="ECO:0000313" key="2">
    <source>
        <dbReference type="Proteomes" id="UP001642360"/>
    </source>
</evidence>
<dbReference type="Proteomes" id="UP001642360">
    <property type="component" value="Unassembled WGS sequence"/>
</dbReference>
<proteinExistence type="predicted"/>
<keyword evidence="2" id="KW-1185">Reference proteome</keyword>
<dbReference type="PANTHER" id="PTHR24177:SF292">
    <property type="entry name" value="ANKYRIN REPEAT FAMILY PROTEIN-RELATED"/>
    <property type="match status" value="1"/>
</dbReference>
<comment type="caution">
    <text evidence="1">The sequence shown here is derived from an EMBL/GenBank/DDBJ whole genome shotgun (WGS) entry which is preliminary data.</text>
</comment>
<name>A0ABC8UP11_9AQUA</name>
<dbReference type="AlphaFoldDB" id="A0ABC8UP11"/>
<dbReference type="Gene3D" id="1.25.40.20">
    <property type="entry name" value="Ankyrin repeat-containing domain"/>
    <property type="match status" value="1"/>
</dbReference>
<accession>A0ABC8UP11</accession>
<reference evidence="1 2" key="1">
    <citation type="submission" date="2024-02" db="EMBL/GenBank/DDBJ databases">
        <authorList>
            <person name="Vignale AGUSTIN F."/>
            <person name="Sosa J E."/>
            <person name="Modenutti C."/>
        </authorList>
    </citation>
    <scope>NUCLEOTIDE SEQUENCE [LARGE SCALE GENOMIC DNA]</scope>
</reference>
<organism evidence="1 2">
    <name type="scientific">Ilex paraguariensis</name>
    <name type="common">yerba mate</name>
    <dbReference type="NCBI Taxonomy" id="185542"/>
    <lineage>
        <taxon>Eukaryota</taxon>
        <taxon>Viridiplantae</taxon>
        <taxon>Streptophyta</taxon>
        <taxon>Embryophyta</taxon>
        <taxon>Tracheophyta</taxon>
        <taxon>Spermatophyta</taxon>
        <taxon>Magnoliopsida</taxon>
        <taxon>eudicotyledons</taxon>
        <taxon>Gunneridae</taxon>
        <taxon>Pentapetalae</taxon>
        <taxon>asterids</taxon>
        <taxon>campanulids</taxon>
        <taxon>Aquifoliales</taxon>
        <taxon>Aquifoliaceae</taxon>
        <taxon>Ilex</taxon>
    </lineage>
</organism>
<protein>
    <submittedName>
        <fullName evidence="1">Uncharacterized protein</fullName>
    </submittedName>
</protein>
<dbReference type="InterPro" id="IPR036770">
    <property type="entry name" value="Ankyrin_rpt-contain_sf"/>
</dbReference>
<dbReference type="EMBL" id="CAUOFW020008436">
    <property type="protein sequence ID" value="CAK9182800.1"/>
    <property type="molecule type" value="Genomic_DNA"/>
</dbReference>
<gene>
    <name evidence="1" type="ORF">ILEXP_LOCUS53019</name>
</gene>
<dbReference type="PANTHER" id="PTHR24177">
    <property type="entry name" value="CASKIN"/>
    <property type="match status" value="1"/>
</dbReference>
<dbReference type="SUPFAM" id="SSF48403">
    <property type="entry name" value="Ankyrin repeat"/>
    <property type="match status" value="1"/>
</dbReference>